<protein>
    <submittedName>
        <fullName evidence="2">YHS domain-containing protein</fullName>
    </submittedName>
</protein>
<accession>C6XQ35</accession>
<dbReference type="AlphaFoldDB" id="C6XQ35"/>
<dbReference type="KEGG" id="hba:Hbal_0858"/>
<name>C6XQ35_HIRBI</name>
<dbReference type="EMBL" id="CP001678">
    <property type="protein sequence ID" value="ACT58552.1"/>
    <property type="molecule type" value="Genomic_DNA"/>
</dbReference>
<dbReference type="HOGENOM" id="CLU_087914_1_0_5"/>
<feature type="signal peptide" evidence="1">
    <location>
        <begin position="1"/>
        <end position="22"/>
    </location>
</feature>
<dbReference type="NCBIfam" id="NF041384">
    <property type="entry name" value="YHS_seleno_dom"/>
    <property type="match status" value="1"/>
</dbReference>
<gene>
    <name evidence="2" type="ordered locus">Hbal_0858</name>
</gene>
<feature type="chain" id="PRO_5002971603" evidence="1">
    <location>
        <begin position="23"/>
        <end position="150"/>
    </location>
</feature>
<evidence type="ECO:0000256" key="1">
    <source>
        <dbReference type="SAM" id="SignalP"/>
    </source>
</evidence>
<evidence type="ECO:0000313" key="3">
    <source>
        <dbReference type="Proteomes" id="UP000002745"/>
    </source>
</evidence>
<dbReference type="Proteomes" id="UP000002745">
    <property type="component" value="Chromosome"/>
</dbReference>
<dbReference type="OrthoDB" id="344729at2"/>
<sequence>MKRLITAIAMSIAALSVAPAYADKAPIYTKAFSKLGADGYDVVSFFEAGEPVKGDKSYSAQHLGADFLFSSPENLDKFTSSPEAYLPQYGGYCAWAMADGKFAKGDPKYWSIVDGKLYLNYNKSIKSKWEADIEGFIRAADEQWPAVLNK</sequence>
<reference evidence="3" key="1">
    <citation type="journal article" date="2011" name="J. Bacteriol.">
        <title>Genome sequences of eight morphologically diverse alphaproteobacteria.</title>
        <authorList>
            <consortium name="US DOE Joint Genome Institute"/>
            <person name="Brown P.J."/>
            <person name="Kysela D.T."/>
            <person name="Buechlein A."/>
            <person name="Hemmerich C."/>
            <person name="Brun Y.V."/>
        </authorList>
    </citation>
    <scope>NUCLEOTIDE SEQUENCE [LARGE SCALE GENOMIC DNA]</scope>
    <source>
        <strain evidence="3">ATCC 49814 / DSM 5838 / IFAM 1418</strain>
    </source>
</reference>
<keyword evidence="1" id="KW-0732">Signal</keyword>
<dbReference type="RefSeq" id="WP_015826702.1">
    <property type="nucleotide sequence ID" value="NC_012982.1"/>
</dbReference>
<dbReference type="eggNOG" id="COG3350">
    <property type="taxonomic scope" value="Bacteria"/>
</dbReference>
<keyword evidence="3" id="KW-1185">Reference proteome</keyword>
<proteinExistence type="predicted"/>
<dbReference type="STRING" id="582402.Hbal_0858"/>
<organism evidence="2 3">
    <name type="scientific">Hirschia baltica (strain ATCC 49814 / DSM 5838 / IFAM 1418)</name>
    <dbReference type="NCBI Taxonomy" id="582402"/>
    <lineage>
        <taxon>Bacteria</taxon>
        <taxon>Pseudomonadati</taxon>
        <taxon>Pseudomonadota</taxon>
        <taxon>Alphaproteobacteria</taxon>
        <taxon>Hyphomonadales</taxon>
        <taxon>Hyphomonadaceae</taxon>
        <taxon>Hirschia</taxon>
    </lineage>
</organism>
<evidence type="ECO:0000313" key="2">
    <source>
        <dbReference type="EMBL" id="ACT58552.1"/>
    </source>
</evidence>